<evidence type="ECO:0000313" key="3">
    <source>
        <dbReference type="Proteomes" id="UP000197068"/>
    </source>
</evidence>
<dbReference type="InterPro" id="IPR011990">
    <property type="entry name" value="TPR-like_helical_dom_sf"/>
</dbReference>
<keyword evidence="3" id="KW-1185">Reference proteome</keyword>
<feature type="chain" id="PRO_5045749547" evidence="1">
    <location>
        <begin position="24"/>
        <end position="212"/>
    </location>
</feature>
<organism evidence="2 3">
    <name type="scientific">Colwellia marinimaniae</name>
    <dbReference type="NCBI Taxonomy" id="1513592"/>
    <lineage>
        <taxon>Bacteria</taxon>
        <taxon>Pseudomonadati</taxon>
        <taxon>Pseudomonadota</taxon>
        <taxon>Gammaproteobacteria</taxon>
        <taxon>Alteromonadales</taxon>
        <taxon>Colwelliaceae</taxon>
        <taxon>Colwellia</taxon>
    </lineage>
</organism>
<feature type="signal peptide" evidence="1">
    <location>
        <begin position="1"/>
        <end position="23"/>
    </location>
</feature>
<dbReference type="Pfam" id="PF08238">
    <property type="entry name" value="Sel1"/>
    <property type="match status" value="2"/>
</dbReference>
<dbReference type="PANTHER" id="PTHR11102">
    <property type="entry name" value="SEL-1-LIKE PROTEIN"/>
    <property type="match status" value="1"/>
</dbReference>
<name>A0ABQ0MXE7_9GAMM</name>
<dbReference type="SUPFAM" id="SSF81901">
    <property type="entry name" value="HCP-like"/>
    <property type="match status" value="1"/>
</dbReference>
<reference evidence="2 3" key="1">
    <citation type="submission" date="2017-06" db="EMBL/GenBank/DDBJ databases">
        <title>Whole Genome Sequences of Colwellia marinimaniae MTCD1.</title>
        <authorList>
            <person name="Kusumoto H."/>
            <person name="Inoue M."/>
            <person name="Tanikawa K."/>
            <person name="Maeji H."/>
            <person name="Cameron J.H."/>
            <person name="Bartlett D.H."/>
        </authorList>
    </citation>
    <scope>NUCLEOTIDE SEQUENCE [LARGE SCALE GENOMIC DNA]</scope>
    <source>
        <strain evidence="2 3">MTCD1</strain>
    </source>
</reference>
<keyword evidence="2" id="KW-0966">Cell projection</keyword>
<dbReference type="Proteomes" id="UP000197068">
    <property type="component" value="Unassembled WGS sequence"/>
</dbReference>
<sequence length="212" mass="23897">MRLLFLVFIFLVNALFIMPSAMAVSKNMQAVQIYTDNILLDLIKDNKHLSQVVLDECQLVQDIEARANKAKMPSYQFLWGDMLAYGVCVEKDIPLGLHYMHLAADQGLAEGLEQLGRYYHIGKFMQVDIERAIVYLKTAASLNNLAAQMRLAGLYQQDFGSPLDYPALYSQLHHSLTDDKATHKKISELLAVLASKMPDKVVAQAKRTSYTN</sequence>
<dbReference type="InterPro" id="IPR006597">
    <property type="entry name" value="Sel1-like"/>
</dbReference>
<dbReference type="EMBL" id="BDQM01000024">
    <property type="protein sequence ID" value="GAW97043.1"/>
    <property type="molecule type" value="Genomic_DNA"/>
</dbReference>
<dbReference type="SMART" id="SM00671">
    <property type="entry name" value="SEL1"/>
    <property type="match status" value="2"/>
</dbReference>
<keyword evidence="1" id="KW-0732">Signal</keyword>
<evidence type="ECO:0000256" key="1">
    <source>
        <dbReference type="SAM" id="SignalP"/>
    </source>
</evidence>
<protein>
    <submittedName>
        <fullName evidence="2">Sodium-type polar flagellar protein MotX</fullName>
    </submittedName>
</protein>
<dbReference type="RefSeq" id="WP_057182779.1">
    <property type="nucleotide sequence ID" value="NZ_BDQM01000024.1"/>
</dbReference>
<dbReference type="InterPro" id="IPR050767">
    <property type="entry name" value="Sel1_AlgK"/>
</dbReference>
<dbReference type="PANTHER" id="PTHR11102:SF160">
    <property type="entry name" value="ERAD-ASSOCIATED E3 UBIQUITIN-PROTEIN LIGASE COMPONENT HRD3"/>
    <property type="match status" value="1"/>
</dbReference>
<dbReference type="Gene3D" id="1.25.40.10">
    <property type="entry name" value="Tetratricopeptide repeat domain"/>
    <property type="match status" value="1"/>
</dbReference>
<comment type="caution">
    <text evidence="2">The sequence shown here is derived from an EMBL/GenBank/DDBJ whole genome shotgun (WGS) entry which is preliminary data.</text>
</comment>
<gene>
    <name evidence="2" type="primary">motX</name>
    <name evidence="2" type="ORF">MTCD1_02669</name>
</gene>
<accession>A0ABQ0MXE7</accession>
<keyword evidence="2" id="KW-0282">Flagellum</keyword>
<evidence type="ECO:0000313" key="2">
    <source>
        <dbReference type="EMBL" id="GAW97043.1"/>
    </source>
</evidence>
<proteinExistence type="predicted"/>
<keyword evidence="2" id="KW-0969">Cilium</keyword>